<dbReference type="InterPro" id="IPR053159">
    <property type="entry name" value="Hybrid_Histidine_Kinase"/>
</dbReference>
<dbReference type="PANTHER" id="PTHR43642:SF1">
    <property type="entry name" value="HYBRID SIGNAL TRANSDUCTION HISTIDINE KINASE G"/>
    <property type="match status" value="1"/>
</dbReference>
<dbReference type="AlphaFoldDB" id="M5FTI9"/>
<dbReference type="STRING" id="1858805.M5FTI9"/>
<dbReference type="PANTHER" id="PTHR43642">
    <property type="entry name" value="HYBRID SIGNAL TRANSDUCTION HISTIDINE KINASE G"/>
    <property type="match status" value="1"/>
</dbReference>
<organism evidence="1 2">
    <name type="scientific">Dacryopinax primogenitus (strain DJM 731)</name>
    <name type="common">Brown rot fungus</name>
    <dbReference type="NCBI Taxonomy" id="1858805"/>
    <lineage>
        <taxon>Eukaryota</taxon>
        <taxon>Fungi</taxon>
        <taxon>Dikarya</taxon>
        <taxon>Basidiomycota</taxon>
        <taxon>Agaricomycotina</taxon>
        <taxon>Dacrymycetes</taxon>
        <taxon>Dacrymycetales</taxon>
        <taxon>Dacrymycetaceae</taxon>
        <taxon>Dacryopinax</taxon>
    </lineage>
</organism>
<evidence type="ECO:0000313" key="1">
    <source>
        <dbReference type="EMBL" id="EJU00961.1"/>
    </source>
</evidence>
<dbReference type="RefSeq" id="XP_040627858.1">
    <property type="nucleotide sequence ID" value="XM_040770268.1"/>
</dbReference>
<evidence type="ECO:0000313" key="2">
    <source>
        <dbReference type="Proteomes" id="UP000030653"/>
    </source>
</evidence>
<reference evidence="1 2" key="1">
    <citation type="journal article" date="2012" name="Science">
        <title>The Paleozoic origin of enzymatic lignin decomposition reconstructed from 31 fungal genomes.</title>
        <authorList>
            <person name="Floudas D."/>
            <person name="Binder M."/>
            <person name="Riley R."/>
            <person name="Barry K."/>
            <person name="Blanchette R.A."/>
            <person name="Henrissat B."/>
            <person name="Martinez A.T."/>
            <person name="Otillar R."/>
            <person name="Spatafora J.W."/>
            <person name="Yadav J.S."/>
            <person name="Aerts A."/>
            <person name="Benoit I."/>
            <person name="Boyd A."/>
            <person name="Carlson A."/>
            <person name="Copeland A."/>
            <person name="Coutinho P.M."/>
            <person name="de Vries R.P."/>
            <person name="Ferreira P."/>
            <person name="Findley K."/>
            <person name="Foster B."/>
            <person name="Gaskell J."/>
            <person name="Glotzer D."/>
            <person name="Gorecki P."/>
            <person name="Heitman J."/>
            <person name="Hesse C."/>
            <person name="Hori C."/>
            <person name="Igarashi K."/>
            <person name="Jurgens J.A."/>
            <person name="Kallen N."/>
            <person name="Kersten P."/>
            <person name="Kohler A."/>
            <person name="Kuees U."/>
            <person name="Kumar T.K.A."/>
            <person name="Kuo A."/>
            <person name="LaButti K."/>
            <person name="Larrondo L.F."/>
            <person name="Lindquist E."/>
            <person name="Ling A."/>
            <person name="Lombard V."/>
            <person name="Lucas S."/>
            <person name="Lundell T."/>
            <person name="Martin R."/>
            <person name="McLaughlin D.J."/>
            <person name="Morgenstern I."/>
            <person name="Morin E."/>
            <person name="Murat C."/>
            <person name="Nagy L.G."/>
            <person name="Nolan M."/>
            <person name="Ohm R.A."/>
            <person name="Patyshakuliyeva A."/>
            <person name="Rokas A."/>
            <person name="Ruiz-Duenas F.J."/>
            <person name="Sabat G."/>
            <person name="Salamov A."/>
            <person name="Samejima M."/>
            <person name="Schmutz J."/>
            <person name="Slot J.C."/>
            <person name="St John F."/>
            <person name="Stenlid J."/>
            <person name="Sun H."/>
            <person name="Sun S."/>
            <person name="Syed K."/>
            <person name="Tsang A."/>
            <person name="Wiebenga A."/>
            <person name="Young D."/>
            <person name="Pisabarro A."/>
            <person name="Eastwood D.C."/>
            <person name="Martin F."/>
            <person name="Cullen D."/>
            <person name="Grigoriev I.V."/>
            <person name="Hibbett D.S."/>
        </authorList>
    </citation>
    <scope>NUCLEOTIDE SEQUENCE [LARGE SCALE GENOMIC DNA]</scope>
    <source>
        <strain evidence="1 2">DJM-731 SS1</strain>
    </source>
</reference>
<dbReference type="Proteomes" id="UP000030653">
    <property type="component" value="Unassembled WGS sequence"/>
</dbReference>
<dbReference type="HOGENOM" id="CLU_430213_0_0_1"/>
<dbReference type="OrthoDB" id="60033at2759"/>
<keyword evidence="2" id="KW-1185">Reference proteome</keyword>
<dbReference type="GeneID" id="63685330"/>
<accession>M5FTI9</accession>
<dbReference type="EMBL" id="JH795865">
    <property type="protein sequence ID" value="EJU00961.1"/>
    <property type="molecule type" value="Genomic_DNA"/>
</dbReference>
<gene>
    <name evidence="1" type="ORF">DACRYDRAFT_116815</name>
</gene>
<proteinExistence type="predicted"/>
<sequence>MALAEGWLVHRGRETCAFSHDRCRQAAVAFTEQMPADVVMSMNLKIALVLLQQANPDYFRLADFAKRSIPMLPDHPKRSAFFDVFLRASVVMRHSKGRMKWHSNIVNDGLTKTLHGLRALGVELKEHVSEEQINAIYERVRSQILETGFDQILALPHCSDPKVELMVSLLNDTSINAHWAQGQGLTDVNIELSLKHGISTGSPGGFMWALGVAAERKAHFRFGQQMGKLAMQLAAKHSVIGDRAKYEVMYITLASGWETEHIRANLARTESALRLSRAAGDRHGISTGSPGGFMWALGVAAERKAHFRFGQQMGKLAMQLAAKHSVIGDRAKYEVMYITLASGWETEHIRANLARTESALRLSRAAGDRIYASLASLFNVQTQLFTYRYLSELVTSCEDAYQDVTTWISGNNTEILVMAILMCARAFGGYTVNTKLEDALDCEEFIESEYLENVVMQSANVPFVLNWYNTFKVVALYSLGYWSRAAELGFQIYESRKWHPNYRHRDTWSKSEAIRSTSESGLKHQSPKNTMHWLALMDAEFASLTEGADALKLYDIAIKIASDNDWILEEGWALLALISSDVPGELWERNAASWNRSTKPMGRAWHCHLDGEILREVGFNIHEGRDGGRGHSDGTD</sequence>
<protein>
    <submittedName>
        <fullName evidence="1">Uncharacterized protein</fullName>
    </submittedName>
</protein>
<name>M5FTI9_DACPD</name>